<keyword evidence="2 3" id="KW-0040">ANK repeat</keyword>
<comment type="caution">
    <text evidence="5">The sequence shown here is derived from an EMBL/GenBank/DDBJ whole genome shotgun (WGS) entry which is preliminary data.</text>
</comment>
<name>A0A812S2I1_9DINO</name>
<dbReference type="Proteomes" id="UP000604046">
    <property type="component" value="Unassembled WGS sequence"/>
</dbReference>
<evidence type="ECO:0000256" key="3">
    <source>
        <dbReference type="PROSITE-ProRule" id="PRU00023"/>
    </source>
</evidence>
<dbReference type="PROSITE" id="PS50088">
    <property type="entry name" value="ANK_REPEAT"/>
    <property type="match status" value="1"/>
</dbReference>
<organism evidence="5 6">
    <name type="scientific">Symbiodinium natans</name>
    <dbReference type="NCBI Taxonomy" id="878477"/>
    <lineage>
        <taxon>Eukaryota</taxon>
        <taxon>Sar</taxon>
        <taxon>Alveolata</taxon>
        <taxon>Dinophyceae</taxon>
        <taxon>Suessiales</taxon>
        <taxon>Symbiodiniaceae</taxon>
        <taxon>Symbiodinium</taxon>
    </lineage>
</organism>
<evidence type="ECO:0000313" key="5">
    <source>
        <dbReference type="EMBL" id="CAE7464433.1"/>
    </source>
</evidence>
<keyword evidence="1" id="KW-0677">Repeat</keyword>
<protein>
    <submittedName>
        <fullName evidence="5">Uncharacterized protein</fullName>
    </submittedName>
</protein>
<dbReference type="Gene3D" id="1.25.40.20">
    <property type="entry name" value="Ankyrin repeat-containing domain"/>
    <property type="match status" value="1"/>
</dbReference>
<dbReference type="SMART" id="SM00248">
    <property type="entry name" value="ANK"/>
    <property type="match status" value="3"/>
</dbReference>
<dbReference type="Pfam" id="PF12796">
    <property type="entry name" value="Ank_2"/>
    <property type="match status" value="1"/>
</dbReference>
<accession>A0A812S2I1</accession>
<reference evidence="5" key="1">
    <citation type="submission" date="2021-02" db="EMBL/GenBank/DDBJ databases">
        <authorList>
            <person name="Dougan E. K."/>
            <person name="Rhodes N."/>
            <person name="Thang M."/>
            <person name="Chan C."/>
        </authorList>
    </citation>
    <scope>NUCLEOTIDE SEQUENCE</scope>
</reference>
<evidence type="ECO:0000256" key="2">
    <source>
        <dbReference type="ARBA" id="ARBA00023043"/>
    </source>
</evidence>
<sequence>MVHEEAFDLALAVQRRLEVEPTSLAHIMVEPGGGLRFFTKEHVLAQAARGKVLCKGCGFFFGEGNPMRTHVQNATDTRCFSVEATEYYLRPCQDETSPSAPSCAAKKPESSSIDPGLDAAQRGDLLALQALVERGWDANKATDHRGNGALHWAAGGGHVEVCEYLLRELGMDARGRTSKHHGRTALHWAARNGHTAVCELLLHLNRTTFGSSRVDTHSGTVIQ</sequence>
<gene>
    <name evidence="5" type="ORF">SNAT2548_LOCUS25924</name>
</gene>
<feature type="repeat" description="ANK" evidence="3">
    <location>
        <begin position="181"/>
        <end position="202"/>
    </location>
</feature>
<dbReference type="EMBL" id="CAJNDS010002412">
    <property type="protein sequence ID" value="CAE7464433.1"/>
    <property type="molecule type" value="Genomic_DNA"/>
</dbReference>
<dbReference type="AlphaFoldDB" id="A0A812S2I1"/>
<dbReference type="PANTHER" id="PTHR24203">
    <property type="entry name" value="ANKYRIN REPEAT FAMILY PROTEIN"/>
    <property type="match status" value="1"/>
</dbReference>
<keyword evidence="6" id="KW-1185">Reference proteome</keyword>
<dbReference type="PROSITE" id="PS50297">
    <property type="entry name" value="ANK_REP_REGION"/>
    <property type="match status" value="1"/>
</dbReference>
<proteinExistence type="predicted"/>
<evidence type="ECO:0000256" key="4">
    <source>
        <dbReference type="SAM" id="MobiDB-lite"/>
    </source>
</evidence>
<evidence type="ECO:0000313" key="6">
    <source>
        <dbReference type="Proteomes" id="UP000604046"/>
    </source>
</evidence>
<dbReference type="SUPFAM" id="SSF48403">
    <property type="entry name" value="Ankyrin repeat"/>
    <property type="match status" value="1"/>
</dbReference>
<dbReference type="OrthoDB" id="20872at2759"/>
<evidence type="ECO:0000256" key="1">
    <source>
        <dbReference type="ARBA" id="ARBA00022737"/>
    </source>
</evidence>
<dbReference type="InterPro" id="IPR036770">
    <property type="entry name" value="Ankyrin_rpt-contain_sf"/>
</dbReference>
<feature type="region of interest" description="Disordered" evidence="4">
    <location>
        <begin position="93"/>
        <end position="115"/>
    </location>
</feature>
<dbReference type="InterPro" id="IPR002110">
    <property type="entry name" value="Ankyrin_rpt"/>
</dbReference>
<dbReference type="PANTHER" id="PTHR24203:SF45">
    <property type="entry name" value="ANKYRIN REPEAT DOMAIN 6"/>
    <property type="match status" value="1"/>
</dbReference>